<keyword evidence="1" id="KW-0812">Transmembrane</keyword>
<name>A0A7C9UUH0_9PROT</name>
<dbReference type="RefSeq" id="WP_163675392.1">
    <property type="nucleotide sequence ID" value="NZ_JAAIYP010000026.1"/>
</dbReference>
<proteinExistence type="predicted"/>
<accession>A0A7C9UUH0</accession>
<feature type="transmembrane region" description="Helical" evidence="1">
    <location>
        <begin position="66"/>
        <end position="91"/>
    </location>
</feature>
<evidence type="ECO:0000313" key="2">
    <source>
        <dbReference type="EMBL" id="NFV79289.1"/>
    </source>
</evidence>
<keyword evidence="3" id="KW-1185">Reference proteome</keyword>
<dbReference type="EMBL" id="JAAIYP010000026">
    <property type="protein sequence ID" value="NFV79289.1"/>
    <property type="molecule type" value="Genomic_DNA"/>
</dbReference>
<reference evidence="2 3" key="1">
    <citation type="submission" date="2020-02" db="EMBL/GenBank/DDBJ databases">
        <authorList>
            <person name="Dziuba M."/>
            <person name="Kuznetsov B."/>
            <person name="Mardanov A."/>
            <person name="Ravin N."/>
            <person name="Grouzdev D."/>
        </authorList>
    </citation>
    <scope>NUCLEOTIDE SEQUENCE [LARGE SCALE GENOMIC DNA]</scope>
    <source>
        <strain evidence="2 3">SpK</strain>
    </source>
</reference>
<organism evidence="2 3">
    <name type="scientific">Magnetospirillum aberrantis SpK</name>
    <dbReference type="NCBI Taxonomy" id="908842"/>
    <lineage>
        <taxon>Bacteria</taxon>
        <taxon>Pseudomonadati</taxon>
        <taxon>Pseudomonadota</taxon>
        <taxon>Alphaproteobacteria</taxon>
        <taxon>Rhodospirillales</taxon>
        <taxon>Rhodospirillaceae</taxon>
        <taxon>Magnetospirillum</taxon>
    </lineage>
</organism>
<feature type="transmembrane region" description="Helical" evidence="1">
    <location>
        <begin position="38"/>
        <end position="60"/>
    </location>
</feature>
<keyword evidence="1" id="KW-0472">Membrane</keyword>
<dbReference type="Proteomes" id="UP000480684">
    <property type="component" value="Unassembled WGS sequence"/>
</dbReference>
<comment type="caution">
    <text evidence="2">The sequence shown here is derived from an EMBL/GenBank/DDBJ whole genome shotgun (WGS) entry which is preliminary data.</text>
</comment>
<protein>
    <submittedName>
        <fullName evidence="2">Uncharacterized protein</fullName>
    </submittedName>
</protein>
<dbReference type="AlphaFoldDB" id="A0A7C9UUH0"/>
<feature type="transmembrane region" description="Helical" evidence="1">
    <location>
        <begin position="148"/>
        <end position="168"/>
    </location>
</feature>
<keyword evidence="1" id="KW-1133">Transmembrane helix</keyword>
<evidence type="ECO:0000313" key="3">
    <source>
        <dbReference type="Proteomes" id="UP000480684"/>
    </source>
</evidence>
<sequence length="177" mass="18687">MSSAYKRAPVEVAQEIIRLSELHLQSMLTISIAADQRAATLAGIFTTGTVATLAAVAAAVSSGMGAAIIGGGVICALFLFVGSLFCVAALWPTNFHVAGIHPKSWLNGETLFGSRAETLLYHAQNYQERIDHNIGVNKRCSKLQKRGAALACAAPVVGVAVWVLLHFWPATKATISI</sequence>
<evidence type="ECO:0000256" key="1">
    <source>
        <dbReference type="SAM" id="Phobius"/>
    </source>
</evidence>
<gene>
    <name evidence="2" type="ORF">G4223_04095</name>
</gene>